<dbReference type="AlphaFoldDB" id="A0A1C7PEU4"/>
<dbReference type="STRING" id="1679444.PYTT_0170"/>
<protein>
    <submittedName>
        <fullName evidence="3">Nyn domain</fullName>
    </submittedName>
</protein>
<name>A0A1C7PEU4_9BACT</name>
<dbReference type="InterPro" id="IPR021139">
    <property type="entry name" value="NYN"/>
</dbReference>
<sequence>MNKTDKKFAILIDADNISSKKIKPVLDEIANYGIPTIKRIYGDFTNSKLAAWKDTLLENSIIPIQQYAYTAGKNATDAALIIDAMDILHKEAVDGFCIVSSDSDFTRLASRLRESGKEVLGFGEQKTPQPFVKSCDKFTYVEILGSEAPTEETPQPTPSKTVKNSTKPASATTKEKPAADTTPPGIRSIDKKLKTLVRNAIDAVADDTGWVSLGMIGNLISKKMPDFDSRNYGYTKLSSLMKALGDVVETKTQQTKGQDSKQIYIRNKK</sequence>
<evidence type="ECO:0000259" key="2">
    <source>
        <dbReference type="PROSITE" id="PS51644"/>
    </source>
</evidence>
<dbReference type="GO" id="GO:0004540">
    <property type="term" value="F:RNA nuclease activity"/>
    <property type="evidence" value="ECO:0007669"/>
    <property type="project" value="InterPro"/>
</dbReference>
<organism evidence="3 4">
    <name type="scientific">Akkermansia glycaniphila</name>
    <dbReference type="NCBI Taxonomy" id="1679444"/>
    <lineage>
        <taxon>Bacteria</taxon>
        <taxon>Pseudomonadati</taxon>
        <taxon>Verrucomicrobiota</taxon>
        <taxon>Verrucomicrobiia</taxon>
        <taxon>Verrucomicrobiales</taxon>
        <taxon>Akkermansiaceae</taxon>
        <taxon>Akkermansia</taxon>
    </lineage>
</organism>
<evidence type="ECO:0000256" key="1">
    <source>
        <dbReference type="SAM" id="MobiDB-lite"/>
    </source>
</evidence>
<dbReference type="PANTHER" id="PTHR35811">
    <property type="entry name" value="SLR1870 PROTEIN"/>
    <property type="match status" value="1"/>
</dbReference>
<dbReference type="KEGG" id="agl:PYTT_0170"/>
<dbReference type="PANTHER" id="PTHR35811:SF1">
    <property type="entry name" value="HTH OST-TYPE DOMAIN-CONTAINING PROTEIN"/>
    <property type="match status" value="1"/>
</dbReference>
<feature type="compositionally biased region" description="Polar residues" evidence="1">
    <location>
        <begin position="250"/>
        <end position="261"/>
    </location>
</feature>
<dbReference type="InterPro" id="IPR041966">
    <property type="entry name" value="LOTUS-like"/>
</dbReference>
<dbReference type="PATRIC" id="fig|1679444.3.peg.339"/>
<dbReference type="EMBL" id="LT629973">
    <property type="protein sequence ID" value="SEH71408.1"/>
    <property type="molecule type" value="Genomic_DNA"/>
</dbReference>
<feature type="region of interest" description="Disordered" evidence="1">
    <location>
        <begin position="146"/>
        <end position="187"/>
    </location>
</feature>
<dbReference type="Proteomes" id="UP000176204">
    <property type="component" value="Chromosome I"/>
</dbReference>
<dbReference type="CDD" id="cd10146">
    <property type="entry name" value="LabA_like_C"/>
    <property type="match status" value="1"/>
</dbReference>
<dbReference type="PROSITE" id="PS51644">
    <property type="entry name" value="HTH_OST"/>
    <property type="match status" value="1"/>
</dbReference>
<feature type="region of interest" description="Disordered" evidence="1">
    <location>
        <begin position="249"/>
        <end position="269"/>
    </location>
</feature>
<dbReference type="OrthoDB" id="9783963at2"/>
<accession>A0A1C7PEU4</accession>
<dbReference type="Pfam" id="PF12872">
    <property type="entry name" value="OST-HTH"/>
    <property type="match status" value="1"/>
</dbReference>
<keyword evidence="4" id="KW-1185">Reference proteome</keyword>
<proteinExistence type="predicted"/>
<reference evidence="4" key="1">
    <citation type="submission" date="2016-09" db="EMBL/GenBank/DDBJ databases">
        <authorList>
            <person name="Koehorst J."/>
        </authorList>
    </citation>
    <scope>NUCLEOTIDE SEQUENCE [LARGE SCALE GENOMIC DNA]</scope>
</reference>
<dbReference type="Gene3D" id="3.40.50.1010">
    <property type="entry name" value="5'-nuclease"/>
    <property type="match status" value="1"/>
</dbReference>
<dbReference type="CDD" id="cd11297">
    <property type="entry name" value="PIN_LabA-like_N_1"/>
    <property type="match status" value="1"/>
</dbReference>
<dbReference type="Gene3D" id="3.30.420.610">
    <property type="entry name" value="LOTUS domain-like"/>
    <property type="match status" value="1"/>
</dbReference>
<feature type="compositionally biased region" description="Polar residues" evidence="1">
    <location>
        <begin position="159"/>
        <end position="172"/>
    </location>
</feature>
<feature type="domain" description="HTH OST-type" evidence="2">
    <location>
        <begin position="189"/>
        <end position="269"/>
    </location>
</feature>
<dbReference type="InterPro" id="IPR025605">
    <property type="entry name" value="OST-HTH/LOTUS_dom"/>
</dbReference>
<dbReference type="Pfam" id="PF01936">
    <property type="entry name" value="NYN"/>
    <property type="match status" value="1"/>
</dbReference>
<gene>
    <name evidence="3" type="ORF">PYTT_0170</name>
</gene>
<dbReference type="RefSeq" id="WP_067772349.1">
    <property type="nucleotide sequence ID" value="NZ_LIGX01000002.1"/>
</dbReference>
<evidence type="ECO:0000313" key="3">
    <source>
        <dbReference type="EMBL" id="SEH71408.1"/>
    </source>
</evidence>
<evidence type="ECO:0000313" key="4">
    <source>
        <dbReference type="Proteomes" id="UP000176204"/>
    </source>
</evidence>